<feature type="compositionally biased region" description="Polar residues" evidence="1">
    <location>
        <begin position="29"/>
        <end position="42"/>
    </location>
</feature>
<feature type="region of interest" description="Disordered" evidence="1">
    <location>
        <begin position="29"/>
        <end position="50"/>
    </location>
</feature>
<dbReference type="AlphaFoldDB" id="A0A8K0N959"/>
<evidence type="ECO:0000313" key="3">
    <source>
        <dbReference type="Proteomes" id="UP000797356"/>
    </source>
</evidence>
<sequence>MSKDIECSPNSRLDCPGDGDLVTQSNNSLANGLFPSTVSSKLGTGRSPPI</sequence>
<evidence type="ECO:0000313" key="2">
    <source>
        <dbReference type="EMBL" id="KAG1363518.1"/>
    </source>
</evidence>
<protein>
    <submittedName>
        <fullName evidence="2">Uncharacterized protein</fullName>
    </submittedName>
</protein>
<dbReference type="EMBL" id="CM017882">
    <property type="protein sequence ID" value="KAG1363518.1"/>
    <property type="molecule type" value="Genomic_DNA"/>
</dbReference>
<reference evidence="2" key="1">
    <citation type="journal article" date="2017" name="Gigascience">
        <title>The genome draft of coconut (Cocos nucifera).</title>
        <authorList>
            <person name="Xiao Y."/>
            <person name="Xu P."/>
            <person name="Fan H."/>
            <person name="Baudouin L."/>
            <person name="Xia W."/>
            <person name="Bocs S."/>
            <person name="Xu J."/>
            <person name="Li Q."/>
            <person name="Guo A."/>
            <person name="Zhou L."/>
            <person name="Li J."/>
            <person name="Wu Y."/>
            <person name="Ma Z."/>
            <person name="Armero A."/>
            <person name="Issali A.E."/>
            <person name="Liu N."/>
            <person name="Peng M."/>
            <person name="Yang Y."/>
        </authorList>
    </citation>
    <scope>NUCLEOTIDE SEQUENCE</scope>
    <source>
        <tissue evidence="2">Spear leaf of Hainan Tall coconut</tissue>
    </source>
</reference>
<gene>
    <name evidence="2" type="ORF">COCNU_11G003450</name>
</gene>
<proteinExistence type="predicted"/>
<evidence type="ECO:0000256" key="1">
    <source>
        <dbReference type="SAM" id="MobiDB-lite"/>
    </source>
</evidence>
<organism evidence="2 3">
    <name type="scientific">Cocos nucifera</name>
    <name type="common">Coconut palm</name>
    <dbReference type="NCBI Taxonomy" id="13894"/>
    <lineage>
        <taxon>Eukaryota</taxon>
        <taxon>Viridiplantae</taxon>
        <taxon>Streptophyta</taxon>
        <taxon>Embryophyta</taxon>
        <taxon>Tracheophyta</taxon>
        <taxon>Spermatophyta</taxon>
        <taxon>Magnoliopsida</taxon>
        <taxon>Liliopsida</taxon>
        <taxon>Arecaceae</taxon>
        <taxon>Arecoideae</taxon>
        <taxon>Cocoseae</taxon>
        <taxon>Attaleinae</taxon>
        <taxon>Cocos</taxon>
    </lineage>
</organism>
<accession>A0A8K0N959</accession>
<dbReference type="Proteomes" id="UP000797356">
    <property type="component" value="Chromosome 11"/>
</dbReference>
<keyword evidence="3" id="KW-1185">Reference proteome</keyword>
<comment type="caution">
    <text evidence="2">The sequence shown here is derived from an EMBL/GenBank/DDBJ whole genome shotgun (WGS) entry which is preliminary data.</text>
</comment>
<reference evidence="2" key="2">
    <citation type="submission" date="2019-07" db="EMBL/GenBank/DDBJ databases">
        <authorList>
            <person name="Yang Y."/>
            <person name="Bocs S."/>
            <person name="Baudouin L."/>
        </authorList>
    </citation>
    <scope>NUCLEOTIDE SEQUENCE</scope>
    <source>
        <tissue evidence="2">Spear leaf of Hainan Tall coconut</tissue>
    </source>
</reference>
<name>A0A8K0N959_COCNU</name>